<keyword evidence="7" id="KW-1185">Reference proteome</keyword>
<evidence type="ECO:0000256" key="4">
    <source>
        <dbReference type="ARBA" id="ARBA00023163"/>
    </source>
</evidence>
<organism evidence="6 7">
    <name type="scientific">Raoultibacter timonensis</name>
    <dbReference type="NCBI Taxonomy" id="1907662"/>
    <lineage>
        <taxon>Bacteria</taxon>
        <taxon>Bacillati</taxon>
        <taxon>Actinomycetota</taxon>
        <taxon>Coriobacteriia</taxon>
        <taxon>Eggerthellales</taxon>
        <taxon>Eggerthellaceae</taxon>
        <taxon>Raoultibacter</taxon>
    </lineage>
</organism>
<proteinExistence type="inferred from homology"/>
<protein>
    <submittedName>
        <fullName evidence="6">LysR family transcriptional regulator</fullName>
    </submittedName>
</protein>
<dbReference type="PANTHER" id="PTHR30346:SF17">
    <property type="entry name" value="LYSR FAMILY TRANSCRIPTIONAL REGULATOR"/>
    <property type="match status" value="1"/>
</dbReference>
<accession>A0ABN6MB26</accession>
<dbReference type="EMBL" id="AP025564">
    <property type="protein sequence ID" value="BDE95237.1"/>
    <property type="molecule type" value="Genomic_DNA"/>
</dbReference>
<dbReference type="PROSITE" id="PS50931">
    <property type="entry name" value="HTH_LYSR"/>
    <property type="match status" value="1"/>
</dbReference>
<dbReference type="Gene3D" id="3.40.190.10">
    <property type="entry name" value="Periplasmic binding protein-like II"/>
    <property type="match status" value="2"/>
</dbReference>
<evidence type="ECO:0000313" key="7">
    <source>
        <dbReference type="Proteomes" id="UP001320544"/>
    </source>
</evidence>
<dbReference type="SUPFAM" id="SSF46785">
    <property type="entry name" value="Winged helix' DNA-binding domain"/>
    <property type="match status" value="1"/>
</dbReference>
<dbReference type="Pfam" id="PF03466">
    <property type="entry name" value="LysR_substrate"/>
    <property type="match status" value="1"/>
</dbReference>
<keyword evidence="4" id="KW-0804">Transcription</keyword>
<evidence type="ECO:0000313" key="6">
    <source>
        <dbReference type="EMBL" id="BDE95237.1"/>
    </source>
</evidence>
<feature type="domain" description="HTH lysR-type" evidence="5">
    <location>
        <begin position="12"/>
        <end position="69"/>
    </location>
</feature>
<keyword evidence="3" id="KW-0238">DNA-binding</keyword>
<evidence type="ECO:0000259" key="5">
    <source>
        <dbReference type="PROSITE" id="PS50931"/>
    </source>
</evidence>
<dbReference type="SUPFAM" id="SSF53850">
    <property type="entry name" value="Periplasmic binding protein-like II"/>
    <property type="match status" value="1"/>
</dbReference>
<dbReference type="Proteomes" id="UP001320544">
    <property type="component" value="Chromosome"/>
</dbReference>
<dbReference type="InterPro" id="IPR005119">
    <property type="entry name" value="LysR_subst-bd"/>
</dbReference>
<evidence type="ECO:0000256" key="2">
    <source>
        <dbReference type="ARBA" id="ARBA00023015"/>
    </source>
</evidence>
<dbReference type="InterPro" id="IPR000847">
    <property type="entry name" value="LysR_HTH_N"/>
</dbReference>
<dbReference type="CDD" id="cd05466">
    <property type="entry name" value="PBP2_LTTR_substrate"/>
    <property type="match status" value="1"/>
</dbReference>
<keyword evidence="2" id="KW-0805">Transcription regulation</keyword>
<comment type="similarity">
    <text evidence="1">Belongs to the LysR transcriptional regulatory family.</text>
</comment>
<dbReference type="Pfam" id="PF00126">
    <property type="entry name" value="HTH_1"/>
    <property type="match status" value="1"/>
</dbReference>
<gene>
    <name evidence="6" type="ORF">CE91St30_05700</name>
</gene>
<dbReference type="PANTHER" id="PTHR30346">
    <property type="entry name" value="TRANSCRIPTIONAL DUAL REGULATOR HCAR-RELATED"/>
    <property type="match status" value="1"/>
</dbReference>
<dbReference type="Gene3D" id="1.10.10.10">
    <property type="entry name" value="Winged helix-like DNA-binding domain superfamily/Winged helix DNA-binding domain"/>
    <property type="match status" value="1"/>
</dbReference>
<sequence>MQFLHKAIGGAMQIEHLKEFLLLASNMSFTKTSAETYQTQSTLSRHIAAIEEEIGAKLFIRDTHHVRLTEIGKAFYEDSQITVEDFDRSMRHVESLKKRGEILRIGYLYDAARGLLPLISEAILRSNSNIVPEYQALEYGDLMQRLRQRQIDLCVTLDIDPDLGDSFCRVYIGRDTYYATMPKDHELAGRESVTLEDLSKQPIIFPDPKAMGAINAYYRRALKASEYGIEPAAYYKDIPSLAYQVECGMGLALVFRHHQERYGDRIAFVPIADLAQSCRVCIMWDKRIENVVQGSWVQELRALEK</sequence>
<evidence type="ECO:0000256" key="1">
    <source>
        <dbReference type="ARBA" id="ARBA00009437"/>
    </source>
</evidence>
<dbReference type="InterPro" id="IPR036388">
    <property type="entry name" value="WH-like_DNA-bd_sf"/>
</dbReference>
<evidence type="ECO:0000256" key="3">
    <source>
        <dbReference type="ARBA" id="ARBA00023125"/>
    </source>
</evidence>
<reference evidence="6 7" key="1">
    <citation type="submission" date="2022-01" db="EMBL/GenBank/DDBJ databases">
        <title>Novel bile acid biosynthetic pathways are enriched in the microbiome of centenarians.</title>
        <authorList>
            <person name="Sato Y."/>
            <person name="Atarashi K."/>
            <person name="Plichta R.D."/>
            <person name="Arai Y."/>
            <person name="Sasajima S."/>
            <person name="Kearney M.S."/>
            <person name="Suda W."/>
            <person name="Takeshita K."/>
            <person name="Sasaki T."/>
            <person name="Okamoto S."/>
            <person name="Skelly N.A."/>
            <person name="Okamura Y."/>
            <person name="Vlamakis H."/>
            <person name="Li Y."/>
            <person name="Tanoue T."/>
            <person name="Takei H."/>
            <person name="Nittono H."/>
            <person name="Narushima S."/>
            <person name="Irie J."/>
            <person name="Itoh H."/>
            <person name="Moriya K."/>
            <person name="Sugiura Y."/>
            <person name="Suematsu M."/>
            <person name="Moritoki N."/>
            <person name="Shibata S."/>
            <person name="Littman R.D."/>
            <person name="Fischbach A.M."/>
            <person name="Uwamino Y."/>
            <person name="Inoue T."/>
            <person name="Honda A."/>
            <person name="Hattori M."/>
            <person name="Murai T."/>
            <person name="Xavier J.R."/>
            <person name="Hirose N."/>
            <person name="Honda K."/>
        </authorList>
    </citation>
    <scope>NUCLEOTIDE SEQUENCE [LARGE SCALE GENOMIC DNA]</scope>
    <source>
        <strain evidence="6 7">CE91-St30</strain>
    </source>
</reference>
<dbReference type="InterPro" id="IPR036390">
    <property type="entry name" value="WH_DNA-bd_sf"/>
</dbReference>
<name>A0ABN6MB26_9ACTN</name>